<reference evidence="2 3" key="1">
    <citation type="submission" date="2014-10" db="EMBL/GenBank/DDBJ databases">
        <title>Genome sequence of Micropolyspora internatus JCM3315.</title>
        <authorList>
            <person name="Shin S.-K."/>
            <person name="Yi H."/>
        </authorList>
    </citation>
    <scope>NUCLEOTIDE SEQUENCE [LARGE SCALE GENOMIC DNA]</scope>
    <source>
        <strain evidence="2 3">JCM 3315</strain>
    </source>
</reference>
<name>A0A837D5R7_9PSEU</name>
<proteinExistence type="predicted"/>
<comment type="caution">
    <text evidence="2">The sequence shown here is derived from an EMBL/GenBank/DDBJ whole genome shotgun (WGS) entry which is preliminary data.</text>
</comment>
<dbReference type="SUPFAM" id="SSF56281">
    <property type="entry name" value="Metallo-hydrolase/oxidoreductase"/>
    <property type="match status" value="1"/>
</dbReference>
<dbReference type="PANTHER" id="PTHR23131">
    <property type="entry name" value="ENDORIBONUCLEASE LACTB2"/>
    <property type="match status" value="1"/>
</dbReference>
<dbReference type="Gene3D" id="3.60.15.10">
    <property type="entry name" value="Ribonuclease Z/Hydroxyacylglutathione hydrolase-like"/>
    <property type="match status" value="1"/>
</dbReference>
<sequence length="323" mass="36148">MYRIPLPMPQDGLRAVNVYVLESDGGLALVDAGWRVDGALDQLRDAFASLGRRLDEVTDVYVTHIHRDHYTLAPELRRRFGTRIHLGIGEAPGLRALQDLRSNVPLTSLEQLRRAGAKDLADRTLLRMREEPWDERDWEPPDTWLRPGRFSVGGRGLCALSTPGHTKGHLVFHDETAKLLFAGDHVLPSITPSIGFELGGWEFPLGRFLASLQLLLTRPDAVLLPAHGSLGRGVHERVRELLVHHEQRLAATYEQVCALAPVSGLEVAEHLLWTRRNRTFSALDDFNKMIAVCETMAHLDVLEARGRIVAEKTAYVARFHPAS</sequence>
<dbReference type="InterPro" id="IPR050662">
    <property type="entry name" value="Sec-metab_biosynth-thioest"/>
</dbReference>
<evidence type="ECO:0000313" key="2">
    <source>
        <dbReference type="EMBL" id="KHF43103.1"/>
    </source>
</evidence>
<dbReference type="InterPro" id="IPR036388">
    <property type="entry name" value="WH-like_DNA-bd_sf"/>
</dbReference>
<dbReference type="EMBL" id="JRZE01000006">
    <property type="protein sequence ID" value="KHF43103.1"/>
    <property type="molecule type" value="Genomic_DNA"/>
</dbReference>
<dbReference type="AlphaFoldDB" id="A0A837D5R7"/>
<evidence type="ECO:0000259" key="1">
    <source>
        <dbReference type="SMART" id="SM00849"/>
    </source>
</evidence>
<evidence type="ECO:0000313" key="3">
    <source>
        <dbReference type="Proteomes" id="UP000030848"/>
    </source>
</evidence>
<organism evidence="2 3">
    <name type="scientific">Saccharomonospora viridis</name>
    <dbReference type="NCBI Taxonomy" id="1852"/>
    <lineage>
        <taxon>Bacteria</taxon>
        <taxon>Bacillati</taxon>
        <taxon>Actinomycetota</taxon>
        <taxon>Actinomycetes</taxon>
        <taxon>Pseudonocardiales</taxon>
        <taxon>Pseudonocardiaceae</taxon>
        <taxon>Saccharomonospora</taxon>
    </lineage>
</organism>
<dbReference type="InterPro" id="IPR036866">
    <property type="entry name" value="RibonucZ/Hydroxyglut_hydro"/>
</dbReference>
<accession>A0A837D5R7</accession>
<dbReference type="Gene3D" id="1.10.10.10">
    <property type="entry name" value="Winged helix-like DNA-binding domain superfamily/Winged helix DNA-binding domain"/>
    <property type="match status" value="1"/>
</dbReference>
<feature type="domain" description="Metallo-beta-lactamase" evidence="1">
    <location>
        <begin position="15"/>
        <end position="227"/>
    </location>
</feature>
<protein>
    <submittedName>
        <fullName evidence="2">Beta-lactamase</fullName>
    </submittedName>
</protein>
<dbReference type="Pfam" id="PF00753">
    <property type="entry name" value="Lactamase_B"/>
    <property type="match status" value="1"/>
</dbReference>
<dbReference type="SMART" id="SM00849">
    <property type="entry name" value="Lactamase_B"/>
    <property type="match status" value="1"/>
</dbReference>
<dbReference type="Proteomes" id="UP000030848">
    <property type="component" value="Unassembled WGS sequence"/>
</dbReference>
<dbReference type="PANTHER" id="PTHR23131:SF4">
    <property type="entry name" value="METALLO-BETA-LACTAMASE SUPERFAMILY POTEIN"/>
    <property type="match status" value="1"/>
</dbReference>
<dbReference type="InterPro" id="IPR001279">
    <property type="entry name" value="Metallo-B-lactamas"/>
</dbReference>
<gene>
    <name evidence="2" type="ORF">MINT15_33050</name>
</gene>